<evidence type="ECO:0000313" key="8">
    <source>
        <dbReference type="EMBL" id="ORX77420.1"/>
    </source>
</evidence>
<keyword evidence="4 5" id="KW-0472">Membrane</keyword>
<keyword evidence="6" id="KW-0732">Signal</keyword>
<dbReference type="GO" id="GO:0004930">
    <property type="term" value="F:G protein-coupled receptor activity"/>
    <property type="evidence" value="ECO:0007669"/>
    <property type="project" value="InterPro"/>
</dbReference>
<feature type="chain" id="PRO_5012463289" description="G-protein coupled receptors family 3 profile domain-containing protein" evidence="6">
    <location>
        <begin position="24"/>
        <end position="233"/>
    </location>
</feature>
<dbReference type="GO" id="GO:0016020">
    <property type="term" value="C:membrane"/>
    <property type="evidence" value="ECO:0007669"/>
    <property type="project" value="UniProtKB-SubCell"/>
</dbReference>
<evidence type="ECO:0000256" key="3">
    <source>
        <dbReference type="ARBA" id="ARBA00022989"/>
    </source>
</evidence>
<sequence>MLKFYYISFFFTILLSLLENGYAYSEKNTIEKEVITSKTIDTYDIITYALMLIYCISVFIIMIIISRKGKTISNIRTMTPLLCNFVLLGLLMNTLYPLLIILISSPWICKIKFIYEVLYRNLIFISLLFITYRIYSIGKKQYLEKQDMNDSKNDNLKLNNKKLYVKVITILVLLTVISLLYTLIDKFYTQSYDNNINDSHLQYCRFNGYIILFIILSLYFSLIDMIVKKYINE</sequence>
<dbReference type="EMBL" id="MCFG01000249">
    <property type="protein sequence ID" value="ORX77420.1"/>
    <property type="molecule type" value="Genomic_DNA"/>
</dbReference>
<keyword evidence="2 5" id="KW-0812">Transmembrane</keyword>
<evidence type="ECO:0000256" key="5">
    <source>
        <dbReference type="SAM" id="Phobius"/>
    </source>
</evidence>
<name>A0A1Y1WV46_9FUNG</name>
<feature type="transmembrane region" description="Helical" evidence="5">
    <location>
        <begin position="163"/>
        <end position="184"/>
    </location>
</feature>
<dbReference type="InterPro" id="IPR017978">
    <property type="entry name" value="GPCR_3_C"/>
</dbReference>
<comment type="caution">
    <text evidence="8">The sequence shown here is derived from an EMBL/GenBank/DDBJ whole genome shotgun (WGS) entry which is preliminary data.</text>
</comment>
<evidence type="ECO:0000256" key="6">
    <source>
        <dbReference type="SAM" id="SignalP"/>
    </source>
</evidence>
<reference evidence="8 9" key="2">
    <citation type="submission" date="2016-08" db="EMBL/GenBank/DDBJ databases">
        <title>Pervasive Adenine N6-methylation of Active Genes in Fungi.</title>
        <authorList>
            <consortium name="DOE Joint Genome Institute"/>
            <person name="Mondo S.J."/>
            <person name="Dannebaum R.O."/>
            <person name="Kuo R.C."/>
            <person name="Labutti K."/>
            <person name="Haridas S."/>
            <person name="Kuo A."/>
            <person name="Salamov A."/>
            <person name="Ahrendt S.R."/>
            <person name="Lipzen A."/>
            <person name="Sullivan W."/>
            <person name="Andreopoulos W.B."/>
            <person name="Clum A."/>
            <person name="Lindquist E."/>
            <person name="Daum C."/>
            <person name="Ramamoorthy G.K."/>
            <person name="Gryganskyi A."/>
            <person name="Culley D."/>
            <person name="Magnuson J.K."/>
            <person name="James T.Y."/>
            <person name="O'Malley M.A."/>
            <person name="Stajich J.E."/>
            <person name="Spatafora J.W."/>
            <person name="Visel A."/>
            <person name="Grigoriev I.V."/>
        </authorList>
    </citation>
    <scope>NUCLEOTIDE SEQUENCE [LARGE SCALE GENOMIC DNA]</scope>
    <source>
        <strain evidence="8 9">S4</strain>
    </source>
</reference>
<feature type="transmembrane region" description="Helical" evidence="5">
    <location>
        <begin position="85"/>
        <end position="105"/>
    </location>
</feature>
<dbReference type="Proteomes" id="UP000193944">
    <property type="component" value="Unassembled WGS sequence"/>
</dbReference>
<keyword evidence="9" id="KW-1185">Reference proteome</keyword>
<feature type="transmembrane region" description="Helical" evidence="5">
    <location>
        <begin position="206"/>
        <end position="227"/>
    </location>
</feature>
<dbReference type="Pfam" id="PF00003">
    <property type="entry name" value="7tm_3"/>
    <property type="match status" value="1"/>
</dbReference>
<keyword evidence="3 5" id="KW-1133">Transmembrane helix</keyword>
<feature type="transmembrane region" description="Helical" evidence="5">
    <location>
        <begin position="45"/>
        <end position="65"/>
    </location>
</feature>
<feature type="transmembrane region" description="Helical" evidence="5">
    <location>
        <begin position="117"/>
        <end position="135"/>
    </location>
</feature>
<organism evidence="8 9">
    <name type="scientific">Anaeromyces robustus</name>
    <dbReference type="NCBI Taxonomy" id="1754192"/>
    <lineage>
        <taxon>Eukaryota</taxon>
        <taxon>Fungi</taxon>
        <taxon>Fungi incertae sedis</taxon>
        <taxon>Chytridiomycota</taxon>
        <taxon>Chytridiomycota incertae sedis</taxon>
        <taxon>Neocallimastigomycetes</taxon>
        <taxon>Neocallimastigales</taxon>
        <taxon>Neocallimastigaceae</taxon>
        <taxon>Anaeromyces</taxon>
    </lineage>
</organism>
<gene>
    <name evidence="8" type="ORF">BCR32DRAFT_247962</name>
</gene>
<feature type="domain" description="G-protein coupled receptors family 3 profile" evidence="7">
    <location>
        <begin position="42"/>
        <end position="221"/>
    </location>
</feature>
<comment type="subcellular location">
    <subcellularLocation>
        <location evidence="1">Membrane</location>
        <topology evidence="1">Multi-pass membrane protein</topology>
    </subcellularLocation>
</comment>
<feature type="signal peptide" evidence="6">
    <location>
        <begin position="1"/>
        <end position="23"/>
    </location>
</feature>
<evidence type="ECO:0000256" key="1">
    <source>
        <dbReference type="ARBA" id="ARBA00004141"/>
    </source>
</evidence>
<proteinExistence type="predicted"/>
<accession>A0A1Y1WV46</accession>
<evidence type="ECO:0000256" key="2">
    <source>
        <dbReference type="ARBA" id="ARBA00022692"/>
    </source>
</evidence>
<protein>
    <recommendedName>
        <fullName evidence="7">G-protein coupled receptors family 3 profile domain-containing protein</fullName>
    </recommendedName>
</protein>
<evidence type="ECO:0000259" key="7">
    <source>
        <dbReference type="Pfam" id="PF00003"/>
    </source>
</evidence>
<evidence type="ECO:0000313" key="9">
    <source>
        <dbReference type="Proteomes" id="UP000193944"/>
    </source>
</evidence>
<dbReference type="AlphaFoldDB" id="A0A1Y1WV46"/>
<reference evidence="8 9" key="1">
    <citation type="submission" date="2016-08" db="EMBL/GenBank/DDBJ databases">
        <title>A Parts List for Fungal Cellulosomes Revealed by Comparative Genomics.</title>
        <authorList>
            <consortium name="DOE Joint Genome Institute"/>
            <person name="Haitjema C.H."/>
            <person name="Gilmore S.P."/>
            <person name="Henske J.K."/>
            <person name="Solomon K.V."/>
            <person name="De Groot R."/>
            <person name="Kuo A."/>
            <person name="Mondo S.J."/>
            <person name="Salamov A.A."/>
            <person name="Labutti K."/>
            <person name="Zhao Z."/>
            <person name="Chiniquy J."/>
            <person name="Barry K."/>
            <person name="Brewer H.M."/>
            <person name="Purvine S.O."/>
            <person name="Wright A.T."/>
            <person name="Boxma B."/>
            <person name="Van Alen T."/>
            <person name="Hackstein J.H."/>
            <person name="Baker S.E."/>
            <person name="Grigoriev I.V."/>
            <person name="O'Malley M.A."/>
        </authorList>
    </citation>
    <scope>NUCLEOTIDE SEQUENCE [LARGE SCALE GENOMIC DNA]</scope>
    <source>
        <strain evidence="8 9">S4</strain>
    </source>
</reference>
<evidence type="ECO:0000256" key="4">
    <source>
        <dbReference type="ARBA" id="ARBA00023136"/>
    </source>
</evidence>